<evidence type="ECO:0000313" key="2">
    <source>
        <dbReference type="EMBL" id="EJN94570.1"/>
    </source>
</evidence>
<gene>
    <name evidence="2" type="ORF">SRA_08531</name>
</gene>
<keyword evidence="1" id="KW-1133">Transmembrane helix</keyword>
<keyword evidence="1" id="KW-0472">Membrane</keyword>
<keyword evidence="1" id="KW-0812">Transmembrane</keyword>
<reference evidence="2 3" key="1">
    <citation type="submission" date="2009-12" db="EMBL/GenBank/DDBJ databases">
        <authorList>
            <person name="Lefebure T."/>
            <person name="Cornejo O.E."/>
            <person name="Pavinski Bitar P.D."/>
            <person name="Lang P."/>
            <person name="Stanhope M.J."/>
        </authorList>
    </citation>
    <scope>NUCLEOTIDE SEQUENCE [LARGE SCALE GENOMIC DNA]</scope>
    <source>
        <strain evidence="2 3">FA-1</strain>
    </source>
</reference>
<evidence type="ECO:0000256" key="1">
    <source>
        <dbReference type="SAM" id="Phobius"/>
    </source>
</evidence>
<dbReference type="Proteomes" id="UP000007815">
    <property type="component" value="Unassembled WGS sequence"/>
</dbReference>
<keyword evidence="3" id="KW-1185">Reference proteome</keyword>
<dbReference type="PROSITE" id="PS51257">
    <property type="entry name" value="PROKAR_LIPOPROTEIN"/>
    <property type="match status" value="1"/>
</dbReference>
<evidence type="ECO:0000313" key="3">
    <source>
        <dbReference type="Proteomes" id="UP000007815"/>
    </source>
</evidence>
<sequence>MMIKVMLKKALLRLARAKLLNYYILGFSCHFTQPNLLLGFLHF</sequence>
<organism evidence="2 3">
    <name type="scientific">Streptococcus ratti FA-1 = DSM 20564</name>
    <dbReference type="NCBI Taxonomy" id="699248"/>
    <lineage>
        <taxon>Bacteria</taxon>
        <taxon>Bacillati</taxon>
        <taxon>Bacillota</taxon>
        <taxon>Bacilli</taxon>
        <taxon>Lactobacillales</taxon>
        <taxon>Streptococcaceae</taxon>
        <taxon>Streptococcus</taxon>
    </lineage>
</organism>
<proteinExistence type="predicted"/>
<accession>A0ABN0GVM0</accession>
<name>A0ABN0GVM0_STRRT</name>
<protein>
    <submittedName>
        <fullName evidence="2">Uncharacterized protein</fullName>
    </submittedName>
</protein>
<dbReference type="EMBL" id="AJTZ01000005">
    <property type="protein sequence ID" value="EJN94570.1"/>
    <property type="molecule type" value="Genomic_DNA"/>
</dbReference>
<comment type="caution">
    <text evidence="2">The sequence shown here is derived from an EMBL/GenBank/DDBJ whole genome shotgun (WGS) entry which is preliminary data.</text>
</comment>
<feature type="transmembrane region" description="Helical" evidence="1">
    <location>
        <begin position="20"/>
        <end position="41"/>
    </location>
</feature>